<comment type="similarity">
    <text evidence="5">Belongs to the RimM family.</text>
</comment>
<name>A0A918CHA5_AGRME</name>
<dbReference type="PANTHER" id="PTHR33692">
    <property type="entry name" value="RIBOSOME MATURATION FACTOR RIMM"/>
    <property type="match status" value="1"/>
</dbReference>
<keyword evidence="3 5" id="KW-0698">rRNA processing</keyword>
<comment type="subunit">
    <text evidence="5">Binds ribosomal protein uS19.</text>
</comment>
<keyword evidence="2 5" id="KW-0690">Ribosome biogenesis</keyword>
<comment type="function">
    <text evidence="5">An accessory protein needed during the final step in the assembly of 30S ribosomal subunit, possibly for assembly of the head region. Essential for efficient processing of 16S rRNA. May be needed both before and after RbfA during the maturation of 16S rRNA. It has affinity for free ribosomal 30S subunits but not for 70S ribosomes.</text>
</comment>
<keyword evidence="10" id="KW-1185">Reference proteome</keyword>
<evidence type="ECO:0000256" key="4">
    <source>
        <dbReference type="ARBA" id="ARBA00023186"/>
    </source>
</evidence>
<dbReference type="GO" id="GO:0042274">
    <property type="term" value="P:ribosomal small subunit biogenesis"/>
    <property type="evidence" value="ECO:0007669"/>
    <property type="project" value="UniProtKB-UniRule"/>
</dbReference>
<evidence type="ECO:0000256" key="5">
    <source>
        <dbReference type="HAMAP-Rule" id="MF_00014"/>
    </source>
</evidence>
<dbReference type="InterPro" id="IPR011033">
    <property type="entry name" value="PRC_barrel-like_sf"/>
</dbReference>
<evidence type="ECO:0000256" key="3">
    <source>
        <dbReference type="ARBA" id="ARBA00022552"/>
    </source>
</evidence>
<dbReference type="InterPro" id="IPR056792">
    <property type="entry name" value="PRC_RimM"/>
</dbReference>
<comment type="domain">
    <text evidence="5">The PRC barrel domain binds ribosomal protein uS19.</text>
</comment>
<dbReference type="Gene3D" id="2.40.30.60">
    <property type="entry name" value="RimM"/>
    <property type="match status" value="1"/>
</dbReference>
<dbReference type="RefSeq" id="WP_229781595.1">
    <property type="nucleotide sequence ID" value="NZ_BMRJ01000001.1"/>
</dbReference>
<proteinExistence type="inferred from homology"/>
<dbReference type="Proteomes" id="UP000610303">
    <property type="component" value="Unassembled WGS sequence"/>
</dbReference>
<dbReference type="HAMAP" id="MF_00014">
    <property type="entry name" value="Ribosome_mat_RimM"/>
    <property type="match status" value="1"/>
</dbReference>
<dbReference type="EMBL" id="BMRJ01000001">
    <property type="protein sequence ID" value="GGR23740.1"/>
    <property type="molecule type" value="Genomic_DNA"/>
</dbReference>
<evidence type="ECO:0000256" key="1">
    <source>
        <dbReference type="ARBA" id="ARBA00022490"/>
    </source>
</evidence>
<dbReference type="SUPFAM" id="SSF50346">
    <property type="entry name" value="PRC-barrel domain"/>
    <property type="match status" value="1"/>
</dbReference>
<reference evidence="9" key="2">
    <citation type="submission" date="2020-09" db="EMBL/GenBank/DDBJ databases">
        <authorList>
            <person name="Sun Q."/>
            <person name="Ohkuma M."/>
        </authorList>
    </citation>
    <scope>NUCLEOTIDE SEQUENCE</scope>
    <source>
        <strain evidence="9">JCM 3346</strain>
    </source>
</reference>
<dbReference type="GO" id="GO:0043022">
    <property type="term" value="F:ribosome binding"/>
    <property type="evidence" value="ECO:0007669"/>
    <property type="project" value="InterPro"/>
</dbReference>
<dbReference type="InterPro" id="IPR011961">
    <property type="entry name" value="RimM"/>
</dbReference>
<accession>A0A918CHA5</accession>
<dbReference type="NCBIfam" id="TIGR02273">
    <property type="entry name" value="16S_RimM"/>
    <property type="match status" value="1"/>
</dbReference>
<evidence type="ECO:0000313" key="10">
    <source>
        <dbReference type="Proteomes" id="UP000610303"/>
    </source>
</evidence>
<keyword evidence="4 5" id="KW-0143">Chaperone</keyword>
<protein>
    <recommendedName>
        <fullName evidence="5">Ribosome maturation factor RimM</fullName>
    </recommendedName>
</protein>
<evidence type="ECO:0000313" key="9">
    <source>
        <dbReference type="EMBL" id="GGR23740.1"/>
    </source>
</evidence>
<organism evidence="9 10">
    <name type="scientific">Agromyces mediolanus</name>
    <name type="common">Corynebacterium mediolanum</name>
    <dbReference type="NCBI Taxonomy" id="41986"/>
    <lineage>
        <taxon>Bacteria</taxon>
        <taxon>Bacillati</taxon>
        <taxon>Actinomycetota</taxon>
        <taxon>Actinomycetes</taxon>
        <taxon>Micrococcales</taxon>
        <taxon>Microbacteriaceae</taxon>
        <taxon>Agromyces</taxon>
    </lineage>
</organism>
<dbReference type="Pfam" id="PF24986">
    <property type="entry name" value="PRC_RimM"/>
    <property type="match status" value="1"/>
</dbReference>
<dbReference type="AlphaFoldDB" id="A0A918CHA5"/>
<dbReference type="InterPro" id="IPR002676">
    <property type="entry name" value="RimM_N"/>
</dbReference>
<evidence type="ECO:0000259" key="8">
    <source>
        <dbReference type="Pfam" id="PF24986"/>
    </source>
</evidence>
<dbReference type="Pfam" id="PF01782">
    <property type="entry name" value="RimM"/>
    <property type="match status" value="1"/>
</dbReference>
<dbReference type="SUPFAM" id="SSF50447">
    <property type="entry name" value="Translation proteins"/>
    <property type="match status" value="1"/>
</dbReference>
<comment type="caution">
    <text evidence="9">The sequence shown here is derived from an EMBL/GenBank/DDBJ whole genome shotgun (WGS) entry which is preliminary data.</text>
</comment>
<feature type="domain" description="Ribosome maturation factor RimM PRC barrel" evidence="8">
    <location>
        <begin position="113"/>
        <end position="178"/>
    </location>
</feature>
<evidence type="ECO:0000256" key="6">
    <source>
        <dbReference type="SAM" id="MobiDB-lite"/>
    </source>
</evidence>
<reference evidence="9" key="1">
    <citation type="journal article" date="2014" name="Int. J. Syst. Evol. Microbiol.">
        <title>Complete genome sequence of Corynebacterium casei LMG S-19264T (=DSM 44701T), isolated from a smear-ripened cheese.</title>
        <authorList>
            <consortium name="US DOE Joint Genome Institute (JGI-PGF)"/>
            <person name="Walter F."/>
            <person name="Albersmeier A."/>
            <person name="Kalinowski J."/>
            <person name="Ruckert C."/>
        </authorList>
    </citation>
    <scope>NUCLEOTIDE SEQUENCE</scope>
    <source>
        <strain evidence="9">JCM 3346</strain>
    </source>
</reference>
<keyword evidence="1 5" id="KW-0963">Cytoplasm</keyword>
<gene>
    <name evidence="5 9" type="primary">rimM</name>
    <name evidence="9" type="ORF">GCM10010196_16930</name>
</gene>
<dbReference type="GO" id="GO:0005840">
    <property type="term" value="C:ribosome"/>
    <property type="evidence" value="ECO:0007669"/>
    <property type="project" value="InterPro"/>
</dbReference>
<dbReference type="Gene3D" id="2.30.30.240">
    <property type="entry name" value="PRC-barrel domain"/>
    <property type="match status" value="1"/>
</dbReference>
<dbReference type="GO" id="GO:0005737">
    <property type="term" value="C:cytoplasm"/>
    <property type="evidence" value="ECO:0007669"/>
    <property type="project" value="UniProtKB-SubCell"/>
</dbReference>
<comment type="subcellular location">
    <subcellularLocation>
        <location evidence="5">Cytoplasm</location>
    </subcellularLocation>
</comment>
<dbReference type="PANTHER" id="PTHR33692:SF1">
    <property type="entry name" value="RIBOSOME MATURATION FACTOR RIMM"/>
    <property type="match status" value="1"/>
</dbReference>
<dbReference type="GO" id="GO:0006364">
    <property type="term" value="P:rRNA processing"/>
    <property type="evidence" value="ECO:0007669"/>
    <property type="project" value="UniProtKB-UniRule"/>
</dbReference>
<feature type="domain" description="RimM N-terminal" evidence="7">
    <location>
        <begin position="12"/>
        <end position="97"/>
    </location>
</feature>
<dbReference type="InterPro" id="IPR009000">
    <property type="entry name" value="Transl_B-barrel_sf"/>
</dbReference>
<sequence>MARDKRPQQLRVGRLTKAHGLKGAIKLELYTDDPERRFVPGAEFSLQVPAESPWHGKHLVFRELRWYNQQPVGFFDGVDDRTAAETLVKAILWVDIDEAAEAADAEPDAWYDHQLVGLAVLRDGVRVGEVAHVDHLPAQDLLVVKTASGEVMVPFVAAIVPEVDLEAGTLTVTPPAGLFEELPDDAEPAPRDAEASADGDDAD</sequence>
<feature type="region of interest" description="Disordered" evidence="6">
    <location>
        <begin position="175"/>
        <end position="203"/>
    </location>
</feature>
<dbReference type="InterPro" id="IPR036976">
    <property type="entry name" value="RimM_N_sf"/>
</dbReference>
<evidence type="ECO:0000259" key="7">
    <source>
        <dbReference type="Pfam" id="PF01782"/>
    </source>
</evidence>
<evidence type="ECO:0000256" key="2">
    <source>
        <dbReference type="ARBA" id="ARBA00022517"/>
    </source>
</evidence>